<dbReference type="AlphaFoldDB" id="A0A382M180"/>
<name>A0A382M180_9ZZZZ</name>
<sequence length="241" mass="27417">MASVSTSLHRINADHKLNTWSKVSYLALNWLNNQLPYTAVDPAMTIEDFRCDISEAQWQHLNQTSSPSRKLSDLFWQALPWVGISRELGPIQFVDCGCGGGNYGPQLLNWCNTENARYLGIDAAFSNRWQDLTNLDQRLQFLQVDANTIGKHLPAKANLFISQSAIEHFDDDLIFFSTLKDFIIRNRRPTVQVHLFPSSACLLLYLLHGVRQYTPRTISKITELFGSFSYAVLYRLGGRAC</sequence>
<feature type="non-terminal residue" evidence="1">
    <location>
        <position position="241"/>
    </location>
</feature>
<dbReference type="Gene3D" id="3.40.50.150">
    <property type="entry name" value="Vaccinia Virus protein VP39"/>
    <property type="match status" value="1"/>
</dbReference>
<gene>
    <name evidence="1" type="ORF">METZ01_LOCUS295487</name>
</gene>
<proteinExistence type="predicted"/>
<dbReference type="InterPro" id="IPR029063">
    <property type="entry name" value="SAM-dependent_MTases_sf"/>
</dbReference>
<accession>A0A382M180</accession>
<dbReference type="SUPFAM" id="SSF53335">
    <property type="entry name" value="S-adenosyl-L-methionine-dependent methyltransferases"/>
    <property type="match status" value="1"/>
</dbReference>
<evidence type="ECO:0000313" key="1">
    <source>
        <dbReference type="EMBL" id="SVC42633.1"/>
    </source>
</evidence>
<organism evidence="1">
    <name type="scientific">marine metagenome</name>
    <dbReference type="NCBI Taxonomy" id="408172"/>
    <lineage>
        <taxon>unclassified sequences</taxon>
        <taxon>metagenomes</taxon>
        <taxon>ecological metagenomes</taxon>
    </lineage>
</organism>
<evidence type="ECO:0008006" key="2">
    <source>
        <dbReference type="Google" id="ProtNLM"/>
    </source>
</evidence>
<protein>
    <recommendedName>
        <fullName evidence="2">Methyltransferase domain-containing protein</fullName>
    </recommendedName>
</protein>
<reference evidence="1" key="1">
    <citation type="submission" date="2018-05" db="EMBL/GenBank/DDBJ databases">
        <authorList>
            <person name="Lanie J.A."/>
            <person name="Ng W.-L."/>
            <person name="Kazmierczak K.M."/>
            <person name="Andrzejewski T.M."/>
            <person name="Davidsen T.M."/>
            <person name="Wayne K.J."/>
            <person name="Tettelin H."/>
            <person name="Glass J.I."/>
            <person name="Rusch D."/>
            <person name="Podicherti R."/>
            <person name="Tsui H.-C.T."/>
            <person name="Winkler M.E."/>
        </authorList>
    </citation>
    <scope>NUCLEOTIDE SEQUENCE</scope>
</reference>
<dbReference type="EMBL" id="UINC01090572">
    <property type="protein sequence ID" value="SVC42633.1"/>
    <property type="molecule type" value="Genomic_DNA"/>
</dbReference>